<evidence type="ECO:0000313" key="3">
    <source>
        <dbReference type="EMBL" id="MBO1317384.1"/>
    </source>
</evidence>
<name>A0A8J7U263_9BACT</name>
<comment type="caution">
    <text evidence="3">The sequence shown here is derived from an EMBL/GenBank/DDBJ whole genome shotgun (WGS) entry which is preliminary data.</text>
</comment>
<feature type="chain" id="PRO_5035253081" evidence="2">
    <location>
        <begin position="20"/>
        <end position="1318"/>
    </location>
</feature>
<dbReference type="SUPFAM" id="SSF50969">
    <property type="entry name" value="YVTN repeat-like/Quinoprotein amine dehydrogenase"/>
    <property type="match status" value="2"/>
</dbReference>
<protein>
    <submittedName>
        <fullName evidence="3">Uncharacterized protein</fullName>
    </submittedName>
</protein>
<dbReference type="Pfam" id="PF08309">
    <property type="entry name" value="LVIVD"/>
    <property type="match status" value="2"/>
</dbReference>
<sequence length="1318" mass="144116">MLYRFSLLPLFFITSLLGAGEQTYQTLGSVGQPGWRYVVPAGDSGVALSPDRIGFLQSPEPERLNLAATQPWSLAGLDAFQRDGDQAWVQFGSQFLLVTFDDETVSVPQSLRQRGEVRWWHGNRSYLVIWGNGEFLVYEPGGRREMTLRYRFPWRFPIASSALAGSDVVIQTRDHLHVQIVNSRPDAEAAQLEAAPGARWERDGFGGFEGTVVAVDQGAHALYQWRKQLFTWQPPQQVPLTGARGTVRIRYLDQHRLALTDAADTLWLFDLPAEGPPVLRLRQTRRVFEDLAPLEDGTWLMVQNGQVVRTTVAGPNQLGHLAVLAESGKGGDLVCRDNTAFWLHGGALQVVDIANPAAPVVLASLQLGTVSRLRLADDLLVAMGDGLHLVDVSNPAQPRLQSVLSGRFDTFDTAGETLVAAGVNRLGEGQLALYDLSHAGGPRLIAGLPLSFAPRDLVWDGRRLHVLGADQVAFDLWDADRQQFNDVEAVVTRHGDNAWLVVEDTGVLIRRENGGVYSLAANSDGVWVPVWDRAYATPDDPSPLRPRLRDNRLWLGGRDLRIFDQQPFGEPRLVGVVPSDGVAGFAFSGSTLLVSERESGLLRLYQPEPRQAPLYVPWVSNRYPYTTKLKIMNPNIRPALVTLRPKSDDPNLSHSLQREVAAFSVSEWDADELFPVQYGYALEITSAGPPVTVYYTRQVRDETLVLPAMRADQAGSELVFPSLAAHLRSRVMVVLPLAPDREQVTVRVDTYAADGVVVYDSSEITLKANRANAVFQNTSERTRRYRITAEPGVALLGEETHVRANFSHYSLHAWSPDRSRQARPAFEPRAQWDHPLPEQERRAVAASGSSLALAGSDTLFLLTTVADGVVVETRLEGFADIRDLAMNETWLVVLDHEQGVLVYPRRGLQDTHRPALMPIDGAVQVALLEGEASSLVVGAGDHWGLYDLGEEGAPRLQNRRAMLPGTRFGLGDGLAAVITDVQRVDVFDLRDPARQLPLKRYDFENPLTAAEPKLVVSGDWVLLLEPGRGLFALEQRDGESAVLCPIDAPLAAAVAVGGGRVFVADGGNGLKTYAIGGPNPLTPLALSPNLQSEFIAAAADVLWLVDGDGRVQVQGPTQETVPQVVFPYVPLGRTTPVLDLHQNSATATRYRIWENGNATEGMLVNRFGSFTLGEEGAESLPWTTLALDADHPLHAWFPFADKPEYLTPGLRDNQFGSQLHLPLSAAASAVTIVNVGAESVPSLQLRLLRENGLGNARFVRADAGASQTVDLAELFDAAELSDARGLRLSGPGGSRLGAVLHRVENGSLRQLMAAEVRR</sequence>
<evidence type="ECO:0000313" key="4">
    <source>
        <dbReference type="Proteomes" id="UP000664417"/>
    </source>
</evidence>
<keyword evidence="4" id="KW-1185">Reference proteome</keyword>
<feature type="compositionally biased region" description="Basic and acidic residues" evidence="1">
    <location>
        <begin position="830"/>
        <end position="839"/>
    </location>
</feature>
<gene>
    <name evidence="3" type="ORF">J3U88_02850</name>
</gene>
<feature type="signal peptide" evidence="2">
    <location>
        <begin position="1"/>
        <end position="19"/>
    </location>
</feature>
<organism evidence="3 4">
    <name type="scientific">Acanthopleuribacter pedis</name>
    <dbReference type="NCBI Taxonomy" id="442870"/>
    <lineage>
        <taxon>Bacteria</taxon>
        <taxon>Pseudomonadati</taxon>
        <taxon>Acidobacteriota</taxon>
        <taxon>Holophagae</taxon>
        <taxon>Acanthopleuribacterales</taxon>
        <taxon>Acanthopleuribacteraceae</taxon>
        <taxon>Acanthopleuribacter</taxon>
    </lineage>
</organism>
<keyword evidence="2" id="KW-0732">Signal</keyword>
<evidence type="ECO:0000256" key="2">
    <source>
        <dbReference type="SAM" id="SignalP"/>
    </source>
</evidence>
<proteinExistence type="predicted"/>
<reference evidence="3" key="1">
    <citation type="submission" date="2021-03" db="EMBL/GenBank/DDBJ databases">
        <authorList>
            <person name="Wang G."/>
        </authorList>
    </citation>
    <scope>NUCLEOTIDE SEQUENCE</scope>
    <source>
        <strain evidence="3">KCTC 12899</strain>
    </source>
</reference>
<accession>A0A8J7U263</accession>
<feature type="region of interest" description="Disordered" evidence="1">
    <location>
        <begin position="820"/>
        <end position="839"/>
    </location>
</feature>
<dbReference type="EMBL" id="JAFREP010000002">
    <property type="protein sequence ID" value="MBO1317384.1"/>
    <property type="molecule type" value="Genomic_DNA"/>
</dbReference>
<dbReference type="Proteomes" id="UP000664417">
    <property type="component" value="Unassembled WGS sequence"/>
</dbReference>
<dbReference type="RefSeq" id="WP_207856620.1">
    <property type="nucleotide sequence ID" value="NZ_JAFREP010000002.1"/>
</dbReference>
<dbReference type="InterPro" id="IPR011044">
    <property type="entry name" value="Quino_amine_DH_bsu"/>
</dbReference>
<dbReference type="InterPro" id="IPR013211">
    <property type="entry name" value="LVIVD"/>
</dbReference>
<evidence type="ECO:0000256" key="1">
    <source>
        <dbReference type="SAM" id="MobiDB-lite"/>
    </source>
</evidence>